<organism evidence="2 3">
    <name type="scientific">Pseudomonas leptonychotis</name>
    <dbReference type="NCBI Taxonomy" id="2448482"/>
    <lineage>
        <taxon>Bacteria</taxon>
        <taxon>Pseudomonadati</taxon>
        <taxon>Pseudomonadota</taxon>
        <taxon>Gammaproteobacteria</taxon>
        <taxon>Pseudomonadales</taxon>
        <taxon>Pseudomonadaceae</taxon>
        <taxon>Pseudomonas</taxon>
    </lineage>
</organism>
<dbReference type="AlphaFoldDB" id="A0A4T1ZTP1"/>
<gene>
    <name evidence="2" type="ORF">D8779_16065</name>
</gene>
<comment type="caution">
    <text evidence="2">The sequence shown here is derived from an EMBL/GenBank/DDBJ whole genome shotgun (WGS) entry which is preliminary data.</text>
</comment>
<dbReference type="InterPro" id="IPR028976">
    <property type="entry name" value="CheC-like_sf"/>
</dbReference>
<keyword evidence="3" id="KW-1185">Reference proteome</keyword>
<evidence type="ECO:0000313" key="3">
    <source>
        <dbReference type="Proteomes" id="UP000307541"/>
    </source>
</evidence>
<dbReference type="EMBL" id="RFLV01000003">
    <property type="protein sequence ID" value="TIH07665.1"/>
    <property type="molecule type" value="Genomic_DNA"/>
</dbReference>
<sequence>MSVKLTAKRTVPASWSCSSPPGFYGRGSVTMIGFDRQLVSKVLIFEDVASAQVELKALCAEYGLIGLKQAQHSAMNMLESNIDLGAVLISESCTDPASGIADGFALARHIHQLRRELPIFIRREGRSDLDDLSPEARKGIAGAYDIERPESFKLLLDQYLADTEYPISLIRRIEEITHSSLNALFRDIEVSNELPYLVKDKLTYGDILSLLPVEAPWFSGYMMVQSEEQPMLELIKDGRTSIDGTHVDFRDVMGMLSEITNLAWGGLRTRLLALHPVQSGEETRISVPITVNQYKEYISFGTDRSQLCFKYTLRDRHDRLAPVTLYQKFIFNIRWSPEEYRQADENSVEELVESGCLELF</sequence>
<accession>A0A4T1ZTP1</accession>
<evidence type="ECO:0000313" key="2">
    <source>
        <dbReference type="EMBL" id="TIH07665.1"/>
    </source>
</evidence>
<proteinExistence type="predicted"/>
<evidence type="ECO:0000256" key="1">
    <source>
        <dbReference type="ARBA" id="ARBA00022500"/>
    </source>
</evidence>
<protein>
    <submittedName>
        <fullName evidence="2">Chemotaxis protein CheX</fullName>
    </submittedName>
</protein>
<dbReference type="OrthoDB" id="8582704at2"/>
<dbReference type="Gene3D" id="3.40.1550.10">
    <property type="entry name" value="CheC-like"/>
    <property type="match status" value="1"/>
</dbReference>
<reference evidence="2 3" key="1">
    <citation type="submission" date="2018-10" db="EMBL/GenBank/DDBJ databases">
        <title>Pseudomonas leptonychotis sp. nov., isolated from Weddell seals in Antarctica.</title>
        <authorList>
            <person name="Novakova D."/>
            <person name="Svec P."/>
            <person name="Kralova S."/>
            <person name="Kristofova L."/>
            <person name="Zeman M."/>
            <person name="Pantucek R."/>
            <person name="Maslanova I."/>
            <person name="Sedlacek I."/>
        </authorList>
    </citation>
    <scope>NUCLEOTIDE SEQUENCE [LARGE SCALE GENOMIC DNA]</scope>
    <source>
        <strain evidence="2 3">CCM 8849</strain>
    </source>
</reference>
<dbReference type="Proteomes" id="UP000307541">
    <property type="component" value="Unassembled WGS sequence"/>
</dbReference>
<keyword evidence="1" id="KW-0145">Chemotaxis</keyword>
<dbReference type="GO" id="GO:0006935">
    <property type="term" value="P:chemotaxis"/>
    <property type="evidence" value="ECO:0007669"/>
    <property type="project" value="UniProtKB-KW"/>
</dbReference>
<name>A0A4T1ZTP1_9PSED</name>